<reference evidence="4" key="1">
    <citation type="submission" date="2023-03" db="EMBL/GenBank/DDBJ databases">
        <title>Massive genome expansion in bonnet fungi (Mycena s.s.) driven by repeated elements and novel gene families across ecological guilds.</title>
        <authorList>
            <consortium name="Lawrence Berkeley National Laboratory"/>
            <person name="Harder C.B."/>
            <person name="Miyauchi S."/>
            <person name="Viragh M."/>
            <person name="Kuo A."/>
            <person name="Thoen E."/>
            <person name="Andreopoulos B."/>
            <person name="Lu D."/>
            <person name="Skrede I."/>
            <person name="Drula E."/>
            <person name="Henrissat B."/>
            <person name="Morin E."/>
            <person name="Kohler A."/>
            <person name="Barry K."/>
            <person name="LaButti K."/>
            <person name="Morin E."/>
            <person name="Salamov A."/>
            <person name="Lipzen A."/>
            <person name="Mereny Z."/>
            <person name="Hegedus B."/>
            <person name="Baldrian P."/>
            <person name="Stursova M."/>
            <person name="Weitz H."/>
            <person name="Taylor A."/>
            <person name="Grigoriev I.V."/>
            <person name="Nagy L.G."/>
            <person name="Martin F."/>
            <person name="Kauserud H."/>
        </authorList>
    </citation>
    <scope>NUCLEOTIDE SEQUENCE</scope>
    <source>
        <strain evidence="4">CBHHK067</strain>
    </source>
</reference>
<feature type="region of interest" description="Disordered" evidence="1">
    <location>
        <begin position="750"/>
        <end position="777"/>
    </location>
</feature>
<comment type="caution">
    <text evidence="4">The sequence shown here is derived from an EMBL/GenBank/DDBJ whole genome shotgun (WGS) entry which is preliminary data.</text>
</comment>
<gene>
    <name evidence="4" type="ORF">B0H17DRAFT_1196241</name>
</gene>
<dbReference type="Proteomes" id="UP001221757">
    <property type="component" value="Unassembled WGS sequence"/>
</dbReference>
<keyword evidence="2" id="KW-0812">Transmembrane</keyword>
<dbReference type="EMBL" id="JARKIE010000022">
    <property type="protein sequence ID" value="KAJ7699628.1"/>
    <property type="molecule type" value="Genomic_DNA"/>
</dbReference>
<organism evidence="4 5">
    <name type="scientific">Mycena rosella</name>
    <name type="common">Pink bonnet</name>
    <name type="synonym">Agaricus rosellus</name>
    <dbReference type="NCBI Taxonomy" id="1033263"/>
    <lineage>
        <taxon>Eukaryota</taxon>
        <taxon>Fungi</taxon>
        <taxon>Dikarya</taxon>
        <taxon>Basidiomycota</taxon>
        <taxon>Agaricomycotina</taxon>
        <taxon>Agaricomycetes</taxon>
        <taxon>Agaricomycetidae</taxon>
        <taxon>Agaricales</taxon>
        <taxon>Marasmiineae</taxon>
        <taxon>Mycenaceae</taxon>
        <taxon>Mycena</taxon>
    </lineage>
</organism>
<evidence type="ECO:0000256" key="1">
    <source>
        <dbReference type="SAM" id="MobiDB-lite"/>
    </source>
</evidence>
<keyword evidence="5" id="KW-1185">Reference proteome</keyword>
<feature type="transmembrane region" description="Helical" evidence="2">
    <location>
        <begin position="88"/>
        <end position="113"/>
    </location>
</feature>
<dbReference type="AlphaFoldDB" id="A0AAD7GQB9"/>
<feature type="transmembrane region" description="Helical" evidence="2">
    <location>
        <begin position="120"/>
        <end position="145"/>
    </location>
</feature>
<proteinExistence type="predicted"/>
<keyword evidence="2" id="KW-0472">Membrane</keyword>
<evidence type="ECO:0000256" key="2">
    <source>
        <dbReference type="SAM" id="Phobius"/>
    </source>
</evidence>
<dbReference type="Pfam" id="PF20153">
    <property type="entry name" value="DUF6535"/>
    <property type="match status" value="1"/>
</dbReference>
<evidence type="ECO:0000313" key="4">
    <source>
        <dbReference type="EMBL" id="KAJ7699628.1"/>
    </source>
</evidence>
<name>A0AAD7GQB9_MYCRO</name>
<feature type="domain" description="DUF6535" evidence="3">
    <location>
        <begin position="7"/>
        <end position="114"/>
    </location>
</feature>
<dbReference type="InterPro" id="IPR045338">
    <property type="entry name" value="DUF6535"/>
</dbReference>
<feature type="transmembrane region" description="Helical" evidence="2">
    <location>
        <begin position="65"/>
        <end position="82"/>
    </location>
</feature>
<feature type="transmembrane region" description="Helical" evidence="2">
    <location>
        <begin position="31"/>
        <end position="53"/>
    </location>
</feature>
<evidence type="ECO:0000259" key="3">
    <source>
        <dbReference type="Pfam" id="PF20153"/>
    </source>
</evidence>
<evidence type="ECO:0000313" key="5">
    <source>
        <dbReference type="Proteomes" id="UP001221757"/>
    </source>
</evidence>
<keyword evidence="2" id="KW-1133">Transmembrane helix</keyword>
<protein>
    <recommendedName>
        <fullName evidence="3">DUF6535 domain-containing protein</fullName>
    </recommendedName>
</protein>
<sequence length="777" mass="86816">MQLADLSRGNNITVPTLPQFVPSSSALACNIFWFTSLGLSLSCALVATLLGQWAQHFLHRAEMRSATPVVAARIMSYLYYGIRRFDMHTVVAVIPLLLHASLFFFFAGLIAFLIPVNLAVTVVCAAIMFFFTVIYVAFTVFPLFYLDCPYRTPLSDSLWWITGWFRRIFSSHSNKPNKPHSAGMVQAMTHRATADSDERTDRDCRALSWTVRCLVDDKQLETFVRCIPGLLQHDLQYQEHIKALINNQDIQLYIRIQGMVLRASGGFTDADYSVGVQALWAIVKIQPALAAALNPQLIEAAYEPPANGYRDTSLHLLPLATFARNRTFSALDVEMAEVVRYLEICQVLVARGRAVDVNRVIDCIEKMNSGDFDQPESKAFDELLGKQQVGSPAWIQQAIACIQSFRSDIPYFMLFRYFTYAAPLGSEPYDHEYTCNSFQLSPGPLSSAVVVQLEATFNAIATPPLYYSLASVTAEGMLRHLVRLWRVLGDTNRIPQFILQYLHDLNNDSSFRMMLPEIDCVSLWSTILFHSTRFELGTGSTELADLTPDLFEPALSLLESLAPSARTTNLIALLKIAILASFSQVIPWDKSSYLAALENPHLPSGILPADTATTIPEDVRREPLDNEMMQEQLARLWGAVRARCEEGLVLVLADFLDACADDPSESAEKTLAVFPKIIPSVGAVHASHQRRLADSVHRLFPLDRPGKAVRQIQGAVLDLHLFQVGSLSWLDEPEAAKMVAEAFGQRKIREDSRVPRPRMIMVPSDTESSSRSTDDSR</sequence>
<accession>A0AAD7GQB9</accession>